<dbReference type="CDD" id="cd20273">
    <property type="entry name" value="Complex1_LYR_unchar"/>
    <property type="match status" value="1"/>
</dbReference>
<dbReference type="EMBL" id="JAIFTL010000260">
    <property type="protein sequence ID" value="KAG9320762.1"/>
    <property type="molecule type" value="Genomic_DNA"/>
</dbReference>
<evidence type="ECO:0000313" key="4">
    <source>
        <dbReference type="Proteomes" id="UP000717515"/>
    </source>
</evidence>
<feature type="region of interest" description="Disordered" evidence="1">
    <location>
        <begin position="285"/>
        <end position="313"/>
    </location>
</feature>
<dbReference type="AlphaFoldDB" id="A0A9P7ZY08"/>
<name>A0A9P7ZY08_MORAP</name>
<feature type="compositionally biased region" description="Low complexity" evidence="1">
    <location>
        <begin position="76"/>
        <end position="88"/>
    </location>
</feature>
<feature type="domain" description="LYR motif-containing protein Cup1-like N-terminal" evidence="2">
    <location>
        <begin position="23"/>
        <end position="73"/>
    </location>
</feature>
<evidence type="ECO:0000313" key="3">
    <source>
        <dbReference type="EMBL" id="KAG9320762.1"/>
    </source>
</evidence>
<feature type="region of interest" description="Disordered" evidence="1">
    <location>
        <begin position="454"/>
        <end position="478"/>
    </location>
</feature>
<feature type="compositionally biased region" description="Polar residues" evidence="1">
    <location>
        <begin position="414"/>
        <end position="425"/>
    </location>
</feature>
<feature type="region of interest" description="Disordered" evidence="1">
    <location>
        <begin position="52"/>
        <end position="88"/>
    </location>
</feature>
<comment type="caution">
    <text evidence="3">The sequence shown here is derived from an EMBL/GenBank/DDBJ whole genome shotgun (WGS) entry which is preliminary data.</text>
</comment>
<feature type="region of interest" description="Disordered" evidence="1">
    <location>
        <begin position="384"/>
        <end position="425"/>
    </location>
</feature>
<dbReference type="Pfam" id="PF20263">
    <property type="entry name" value="LYRM2-like"/>
    <property type="match status" value="2"/>
</dbReference>
<feature type="compositionally biased region" description="Basic and acidic residues" evidence="1">
    <location>
        <begin position="387"/>
        <end position="407"/>
    </location>
</feature>
<evidence type="ECO:0000256" key="1">
    <source>
        <dbReference type="SAM" id="MobiDB-lite"/>
    </source>
</evidence>
<protein>
    <recommendedName>
        <fullName evidence="2">LYR motif-containing protein Cup1-like N-terminal domain-containing protein</fullName>
    </recommendedName>
</protein>
<feature type="region of interest" description="Disordered" evidence="1">
    <location>
        <begin position="123"/>
        <end position="190"/>
    </location>
</feature>
<dbReference type="InterPro" id="IPR046896">
    <property type="entry name" value="Cup1-like_N"/>
</dbReference>
<reference evidence="3" key="1">
    <citation type="submission" date="2021-07" db="EMBL/GenBank/DDBJ databases">
        <title>Draft genome of Mortierella alpina, strain LL118, isolated from an aspen leaf litter sample.</title>
        <authorList>
            <person name="Yang S."/>
            <person name="Vinatzer B.A."/>
        </authorList>
    </citation>
    <scope>NUCLEOTIDE SEQUENCE</scope>
    <source>
        <strain evidence="3">LL118</strain>
    </source>
</reference>
<dbReference type="Proteomes" id="UP000717515">
    <property type="component" value="Unassembled WGS sequence"/>
</dbReference>
<organism evidence="3 4">
    <name type="scientific">Mortierella alpina</name>
    <name type="common">Oleaginous fungus</name>
    <name type="synonym">Mortierella renispora</name>
    <dbReference type="NCBI Taxonomy" id="64518"/>
    <lineage>
        <taxon>Eukaryota</taxon>
        <taxon>Fungi</taxon>
        <taxon>Fungi incertae sedis</taxon>
        <taxon>Mucoromycota</taxon>
        <taxon>Mortierellomycotina</taxon>
        <taxon>Mortierellomycetes</taxon>
        <taxon>Mortierellales</taxon>
        <taxon>Mortierellaceae</taxon>
        <taxon>Mortierella</taxon>
    </lineage>
</organism>
<feature type="domain" description="LYR motif-containing protein Cup1-like N-terminal" evidence="2">
    <location>
        <begin position="90"/>
        <end position="125"/>
    </location>
</feature>
<proteinExistence type="predicted"/>
<gene>
    <name evidence="3" type="ORF">KVV02_005291</name>
</gene>
<accession>A0A9P7ZY08</accession>
<feature type="compositionally biased region" description="Basic and acidic residues" evidence="1">
    <location>
        <begin position="454"/>
        <end position="463"/>
    </location>
</feature>
<feature type="compositionally biased region" description="Basic and acidic residues" evidence="1">
    <location>
        <begin position="52"/>
        <end position="72"/>
    </location>
</feature>
<sequence length="478" mass="53927">MPSYAPVPASFSSLSTRQQTLFLYRHILKEGAHFFDERASLWVKSSAQEAFRKNKSQKDEHRIAKIHSDARKASPRQRSSPFPFQSSRSAALRSLERANQLDLKAVMRLLRLSHGMQGRERQKILQPFVHSARTDTMSPRRLSSAIWKSSSNASAPSTATATTTDTLRTQSQSESESSSSPSPPRSAKELTTVLQLEQPIKPKPLHFNNPKTVPPIYVPVVVSLIQSSSGKSVEPNLPVPLFKPLHGRREANLRWRYFTKQVGKLKAPLPGDIRKEMERKSRLGLKDNGALGLESDTRGANSQRRGDSVSDQAEWEQRIIQTVRAWNKRGEAQKEKRWETGRFHPSIGGKPAKSGTLTLRFYRRIWQRLLNDVPILDIQVATLAQESSDKESEQKSNRKESAHETNRKGRGLTKPSTPSLSTLRPMFTVSTSPQAYLARTTSSLKLQAVVNDFDRIGMNKEDPPLENAGRNKQERRRS</sequence>
<feature type="compositionally biased region" description="Low complexity" evidence="1">
    <location>
        <begin position="143"/>
        <end position="180"/>
    </location>
</feature>
<evidence type="ECO:0000259" key="2">
    <source>
        <dbReference type="Pfam" id="PF20263"/>
    </source>
</evidence>